<name>A0ABU1YAF7_9FLAO</name>
<accession>A0ABU1YAF7</accession>
<organism evidence="1 2">
    <name type="scientific">Flavobacterium piscis</name>
    <dbReference type="NCBI Taxonomy" id="1114874"/>
    <lineage>
        <taxon>Bacteria</taxon>
        <taxon>Pseudomonadati</taxon>
        <taxon>Bacteroidota</taxon>
        <taxon>Flavobacteriia</taxon>
        <taxon>Flavobacteriales</taxon>
        <taxon>Flavobacteriaceae</taxon>
        <taxon>Flavobacterium</taxon>
    </lineage>
</organism>
<comment type="caution">
    <text evidence="1">The sequence shown here is derived from an EMBL/GenBank/DDBJ whole genome shotgun (WGS) entry which is preliminary data.</text>
</comment>
<proteinExistence type="predicted"/>
<evidence type="ECO:0000313" key="2">
    <source>
        <dbReference type="Proteomes" id="UP001269081"/>
    </source>
</evidence>
<protein>
    <submittedName>
        <fullName evidence="1">Uncharacterized protein</fullName>
    </submittedName>
</protein>
<evidence type="ECO:0000313" key="1">
    <source>
        <dbReference type="EMBL" id="MDR7211214.1"/>
    </source>
</evidence>
<reference evidence="1 2" key="1">
    <citation type="submission" date="2023-07" db="EMBL/GenBank/DDBJ databases">
        <title>Sorghum-associated microbial communities from plants grown in Nebraska, USA.</title>
        <authorList>
            <person name="Schachtman D."/>
        </authorList>
    </citation>
    <scope>NUCLEOTIDE SEQUENCE [LARGE SCALE GENOMIC DNA]</scope>
    <source>
        <strain evidence="1 2">4129</strain>
    </source>
</reference>
<dbReference type="Proteomes" id="UP001269081">
    <property type="component" value="Unassembled WGS sequence"/>
</dbReference>
<keyword evidence="2" id="KW-1185">Reference proteome</keyword>
<dbReference type="EMBL" id="JAVDWQ010000011">
    <property type="protein sequence ID" value="MDR7211214.1"/>
    <property type="molecule type" value="Genomic_DNA"/>
</dbReference>
<sequence>MNRSSGTFLNLSLHIINGFNPLITKHDKRIFAGTIHIYAFSIKILTALPPKPTALIKTFCMLFV</sequence>
<gene>
    <name evidence="1" type="ORF">J2W48_003168</name>
</gene>